<evidence type="ECO:0000259" key="8">
    <source>
        <dbReference type="SMART" id="SM00983"/>
    </source>
</evidence>
<feature type="domain" description="Thiamin pyrophosphokinase thiamin-binding" evidence="8">
    <location>
        <begin position="213"/>
        <end position="286"/>
    </location>
</feature>
<dbReference type="VEuPathDB" id="FungiDB:CJI96_0003429"/>
<dbReference type="InterPro" id="IPR006282">
    <property type="entry name" value="Thi_PPkinase"/>
</dbReference>
<dbReference type="AlphaFoldDB" id="A0A0L0P4X1"/>
<keyword evidence="3 7" id="KW-0808">Transferase</keyword>
<evidence type="ECO:0000313" key="9">
    <source>
        <dbReference type="EMBL" id="KNE01418.1"/>
    </source>
</evidence>
<protein>
    <recommendedName>
        <fullName evidence="7">Thiamine pyrophosphokinase</fullName>
        <ecNumber evidence="7">2.7.6.2</ecNumber>
    </recommendedName>
</protein>
<dbReference type="Proteomes" id="UP000037122">
    <property type="component" value="Unassembled WGS sequence"/>
</dbReference>
<evidence type="ECO:0000256" key="7">
    <source>
        <dbReference type="PIRNR" id="PIRNR031057"/>
    </source>
</evidence>
<keyword evidence="5 7" id="KW-0418">Kinase</keyword>
<dbReference type="CDD" id="cd07995">
    <property type="entry name" value="TPK"/>
    <property type="match status" value="1"/>
</dbReference>
<dbReference type="EC" id="2.7.6.2" evidence="7"/>
<dbReference type="InterPro" id="IPR036759">
    <property type="entry name" value="TPK_catalytic_sf"/>
</dbReference>
<evidence type="ECO:0000256" key="3">
    <source>
        <dbReference type="ARBA" id="ARBA00022679"/>
    </source>
</evidence>
<gene>
    <name evidence="9" type="ORF">QG37_01489</name>
</gene>
<sequence>MEEVVVERPDDYEVAEPQNVHLTLEPFRFYSGSIEGNTVLIILNTPIGSLPIHKLWNCTSVHICADGGANRLYYSFLNDAERDRYIPEFIVGDLDSLREEVKQYYQRNGTVILPQYTQYSTDFMKAIEVAILVHSGGKEKLYKPINEDDGISQLVGNYDEGVRFTAYVAGGIGGRFDQTFHSISQLYALASDHSHIRLFFVSESDLVFLVPAGTTYVKYESKKLFNNIEPVPKLGLLPFGNRVVLNTKGLKYDVENWVSQVGGNVSTSNGVAGTTGFIVNTSDNIVINVEISSKAKGT</sequence>
<dbReference type="InterPro" id="IPR036371">
    <property type="entry name" value="TPK_B1-bd_sf"/>
</dbReference>
<proteinExistence type="inferred from homology"/>
<evidence type="ECO:0000256" key="2">
    <source>
        <dbReference type="ARBA" id="ARBA00006785"/>
    </source>
</evidence>
<dbReference type="VEuPathDB" id="FungiDB:QG37_01489"/>
<dbReference type="NCBIfam" id="TIGR01378">
    <property type="entry name" value="thi_PPkinase"/>
    <property type="match status" value="1"/>
</dbReference>
<dbReference type="PANTHER" id="PTHR13622:SF8">
    <property type="entry name" value="THIAMIN PYROPHOSPHOKINASE 1"/>
    <property type="match status" value="1"/>
</dbReference>
<comment type="similarity">
    <text evidence="2 7">Belongs to the thiamine pyrophosphokinase family.</text>
</comment>
<dbReference type="EMBL" id="LGST01000011">
    <property type="protein sequence ID" value="KNE01418.1"/>
    <property type="molecule type" value="Genomic_DNA"/>
</dbReference>
<comment type="pathway">
    <text evidence="1 7">Cofactor biosynthesis; thiamine diphosphate biosynthesis; thiamine diphosphate from thiamine: step 1/1.</text>
</comment>
<dbReference type="VEuPathDB" id="FungiDB:CJJ09_002629"/>
<comment type="catalytic activity">
    <reaction evidence="7">
        <text>thiamine + ATP = thiamine diphosphate + AMP + H(+)</text>
        <dbReference type="Rhea" id="RHEA:11576"/>
        <dbReference type="ChEBI" id="CHEBI:15378"/>
        <dbReference type="ChEBI" id="CHEBI:18385"/>
        <dbReference type="ChEBI" id="CHEBI:30616"/>
        <dbReference type="ChEBI" id="CHEBI:58937"/>
        <dbReference type="ChEBI" id="CHEBI:456215"/>
    </reaction>
</comment>
<dbReference type="GO" id="GO:0006772">
    <property type="term" value="P:thiamine metabolic process"/>
    <property type="evidence" value="ECO:0007669"/>
    <property type="project" value="InterPro"/>
</dbReference>
<evidence type="ECO:0000256" key="1">
    <source>
        <dbReference type="ARBA" id="ARBA00005078"/>
    </source>
</evidence>
<dbReference type="InterPro" id="IPR016966">
    <property type="entry name" value="Thiamin_pyrophosphokinase_euk"/>
</dbReference>
<dbReference type="Gene3D" id="2.60.120.320">
    <property type="entry name" value="Thiamin pyrophosphokinase, thiamin-binding domain"/>
    <property type="match status" value="1"/>
</dbReference>
<reference evidence="10" key="1">
    <citation type="journal article" date="2015" name="BMC Genomics">
        <title>Draft genome of a commonly misdiagnosed multidrug resistant pathogen Candida auris.</title>
        <authorList>
            <person name="Chatterjee S."/>
            <person name="Alampalli S.V."/>
            <person name="Nageshan R.K."/>
            <person name="Chettiar S.T."/>
            <person name="Joshi S."/>
            <person name="Tatu U.S."/>
        </authorList>
    </citation>
    <scope>NUCLEOTIDE SEQUENCE [LARGE SCALE GENOMIC DNA]</scope>
    <source>
        <strain evidence="10">6684</strain>
    </source>
</reference>
<dbReference type="VEuPathDB" id="FungiDB:B9J08_000668"/>
<evidence type="ECO:0000256" key="5">
    <source>
        <dbReference type="ARBA" id="ARBA00022777"/>
    </source>
</evidence>
<dbReference type="UniPathway" id="UPA00060">
    <property type="reaction ID" value="UER00597"/>
</dbReference>
<dbReference type="Gene3D" id="3.40.50.10240">
    <property type="entry name" value="Thiamin pyrophosphokinase, catalytic domain"/>
    <property type="match status" value="1"/>
</dbReference>
<evidence type="ECO:0000256" key="4">
    <source>
        <dbReference type="ARBA" id="ARBA00022741"/>
    </source>
</evidence>
<dbReference type="SUPFAM" id="SSF63999">
    <property type="entry name" value="Thiamin pyrophosphokinase, catalytic domain"/>
    <property type="match status" value="1"/>
</dbReference>
<dbReference type="GO" id="GO:0004788">
    <property type="term" value="F:thiamine diphosphokinase activity"/>
    <property type="evidence" value="ECO:0007669"/>
    <property type="project" value="UniProtKB-UniRule"/>
</dbReference>
<organism evidence="9 10">
    <name type="scientific">Candidozyma auris</name>
    <name type="common">Yeast</name>
    <name type="synonym">Candida auris</name>
    <dbReference type="NCBI Taxonomy" id="498019"/>
    <lineage>
        <taxon>Eukaryota</taxon>
        <taxon>Fungi</taxon>
        <taxon>Dikarya</taxon>
        <taxon>Ascomycota</taxon>
        <taxon>Saccharomycotina</taxon>
        <taxon>Pichiomycetes</taxon>
        <taxon>Metschnikowiaceae</taxon>
        <taxon>Candidozyma</taxon>
    </lineage>
</organism>
<dbReference type="VEuPathDB" id="FungiDB:CJI97_000669"/>
<dbReference type="SUPFAM" id="SSF63862">
    <property type="entry name" value="Thiamin pyrophosphokinase, substrate-binding domain"/>
    <property type="match status" value="1"/>
</dbReference>
<dbReference type="GO" id="GO:0009229">
    <property type="term" value="P:thiamine diphosphate biosynthetic process"/>
    <property type="evidence" value="ECO:0007669"/>
    <property type="project" value="UniProtKB-UniRule"/>
</dbReference>
<name>A0A0L0P4X1_CANAR</name>
<dbReference type="InterPro" id="IPR007373">
    <property type="entry name" value="Thiamin_PyroPKinase_B1-bd"/>
</dbReference>
<dbReference type="InterPro" id="IPR007371">
    <property type="entry name" value="TPK_catalytic"/>
</dbReference>
<keyword evidence="4 7" id="KW-0547">Nucleotide-binding</keyword>
<keyword evidence="6 7" id="KW-0067">ATP-binding</keyword>
<dbReference type="GO" id="GO:0016301">
    <property type="term" value="F:kinase activity"/>
    <property type="evidence" value="ECO:0007669"/>
    <property type="project" value="UniProtKB-UniRule"/>
</dbReference>
<dbReference type="Pfam" id="PF04263">
    <property type="entry name" value="TPK_catalytic"/>
    <property type="match status" value="1"/>
</dbReference>
<dbReference type="GO" id="GO:0030975">
    <property type="term" value="F:thiamine binding"/>
    <property type="evidence" value="ECO:0007669"/>
    <property type="project" value="UniProtKB-UniRule"/>
</dbReference>
<dbReference type="GO" id="GO:0005524">
    <property type="term" value="F:ATP binding"/>
    <property type="evidence" value="ECO:0007669"/>
    <property type="project" value="UniProtKB-UniRule"/>
</dbReference>
<evidence type="ECO:0000313" key="10">
    <source>
        <dbReference type="Proteomes" id="UP000037122"/>
    </source>
</evidence>
<accession>A0A0L0P4X1</accession>
<comment type="caution">
    <text evidence="9">The sequence shown here is derived from an EMBL/GenBank/DDBJ whole genome shotgun (WGS) entry which is preliminary data.</text>
</comment>
<dbReference type="Pfam" id="PF04265">
    <property type="entry name" value="TPK_B1_binding"/>
    <property type="match status" value="1"/>
</dbReference>
<dbReference type="SMART" id="SM00983">
    <property type="entry name" value="TPK_B1_binding"/>
    <property type="match status" value="1"/>
</dbReference>
<dbReference type="VEuPathDB" id="FungiDB:CJJ07_005135"/>
<dbReference type="PIRSF" id="PIRSF031057">
    <property type="entry name" value="Thiamin_pyrophosphokinase"/>
    <property type="match status" value="1"/>
</dbReference>
<dbReference type="PANTHER" id="PTHR13622">
    <property type="entry name" value="THIAMIN PYROPHOSPHOKINASE"/>
    <property type="match status" value="1"/>
</dbReference>
<evidence type="ECO:0000256" key="6">
    <source>
        <dbReference type="ARBA" id="ARBA00022840"/>
    </source>
</evidence>